<dbReference type="PANTHER" id="PTHR45947">
    <property type="entry name" value="SULFOQUINOVOSYL TRANSFERASE SQD2"/>
    <property type="match status" value="1"/>
</dbReference>
<comment type="caution">
    <text evidence="1">The sequence shown here is derived from an EMBL/GenBank/DDBJ whole genome shotgun (WGS) entry which is preliminary data.</text>
</comment>
<dbReference type="GO" id="GO:0016757">
    <property type="term" value="F:glycosyltransferase activity"/>
    <property type="evidence" value="ECO:0007669"/>
    <property type="project" value="TreeGrafter"/>
</dbReference>
<protein>
    <recommendedName>
        <fullName evidence="2">Glycosyl transferase family 1 domain-containing protein</fullName>
    </recommendedName>
</protein>
<accession>X0UR72</accession>
<evidence type="ECO:0000313" key="1">
    <source>
        <dbReference type="EMBL" id="GAG01747.1"/>
    </source>
</evidence>
<feature type="non-terminal residue" evidence="1">
    <location>
        <position position="1"/>
    </location>
</feature>
<dbReference type="Pfam" id="PF13692">
    <property type="entry name" value="Glyco_trans_1_4"/>
    <property type="match status" value="1"/>
</dbReference>
<organism evidence="1">
    <name type="scientific">marine sediment metagenome</name>
    <dbReference type="NCBI Taxonomy" id="412755"/>
    <lineage>
        <taxon>unclassified sequences</taxon>
        <taxon>metagenomes</taxon>
        <taxon>ecological metagenomes</taxon>
    </lineage>
</organism>
<dbReference type="EMBL" id="BARS01023901">
    <property type="protein sequence ID" value="GAG01747.1"/>
    <property type="molecule type" value="Genomic_DNA"/>
</dbReference>
<evidence type="ECO:0008006" key="2">
    <source>
        <dbReference type="Google" id="ProtNLM"/>
    </source>
</evidence>
<sequence>LRAISRYIALLAEGIIVVSDSLGNLLPKSCKFHVIPDGIDLDLFTSQSKKAARSKLGLPSDKKLILFAGNPDMPEKRFELAQKAVHVLKKKLADIELITVKKLPHRAIPLYLNACDVLLLTSWHEGSPNIIKEALACNLPVVSVDVGDISRYIGKIKGCVLCRDNQPETISKALERILCEDIPIRGRDSIVDLDIHITIQKIIAIYESVLTKY</sequence>
<dbReference type="PANTHER" id="PTHR45947:SF15">
    <property type="entry name" value="TEICHURONIC ACID BIOSYNTHESIS GLYCOSYLTRANSFERASE TUAC-RELATED"/>
    <property type="match status" value="1"/>
</dbReference>
<name>X0UR72_9ZZZZ</name>
<dbReference type="Gene3D" id="3.40.50.2000">
    <property type="entry name" value="Glycogen Phosphorylase B"/>
    <property type="match status" value="2"/>
</dbReference>
<reference evidence="1" key="1">
    <citation type="journal article" date="2014" name="Front. Microbiol.">
        <title>High frequency of phylogenetically diverse reductive dehalogenase-homologous genes in deep subseafloor sedimentary metagenomes.</title>
        <authorList>
            <person name="Kawai M."/>
            <person name="Futagami T."/>
            <person name="Toyoda A."/>
            <person name="Takaki Y."/>
            <person name="Nishi S."/>
            <person name="Hori S."/>
            <person name="Arai W."/>
            <person name="Tsubouchi T."/>
            <person name="Morono Y."/>
            <person name="Uchiyama I."/>
            <person name="Ito T."/>
            <person name="Fujiyama A."/>
            <person name="Inagaki F."/>
            <person name="Takami H."/>
        </authorList>
    </citation>
    <scope>NUCLEOTIDE SEQUENCE</scope>
    <source>
        <strain evidence="1">Expedition CK06-06</strain>
    </source>
</reference>
<proteinExistence type="predicted"/>
<dbReference type="AlphaFoldDB" id="X0UR72"/>
<dbReference type="SUPFAM" id="SSF53756">
    <property type="entry name" value="UDP-Glycosyltransferase/glycogen phosphorylase"/>
    <property type="match status" value="1"/>
</dbReference>
<dbReference type="InterPro" id="IPR050194">
    <property type="entry name" value="Glycosyltransferase_grp1"/>
</dbReference>
<gene>
    <name evidence="1" type="ORF">S01H1_38018</name>
</gene>